<evidence type="ECO:0000313" key="2">
    <source>
        <dbReference type="EMBL" id="MBF9129292.1"/>
    </source>
</evidence>
<dbReference type="EMBL" id="JADPUN010000113">
    <property type="protein sequence ID" value="MBF9129292.1"/>
    <property type="molecule type" value="Genomic_DNA"/>
</dbReference>
<feature type="region of interest" description="Disordered" evidence="1">
    <location>
        <begin position="27"/>
        <end position="77"/>
    </location>
</feature>
<protein>
    <submittedName>
        <fullName evidence="2">Uncharacterized protein</fullName>
    </submittedName>
</protein>
<comment type="caution">
    <text evidence="2">The sequence shown here is derived from an EMBL/GenBank/DDBJ whole genome shotgun (WGS) entry which is preliminary data.</text>
</comment>
<sequence>MALARSRSPVRPAVRLLPVPPLDPPFDDEYVPEIWSDRPAEPTTRPAYTSEPTTHAVDGPVPPRAVSARRAVPAVPV</sequence>
<feature type="compositionally biased region" description="Low complexity" evidence="1">
    <location>
        <begin position="64"/>
        <end position="77"/>
    </location>
</feature>
<gene>
    <name evidence="2" type="ORF">I0C86_09945</name>
</gene>
<reference evidence="2 3" key="1">
    <citation type="submission" date="2020-11" db="EMBL/GenBank/DDBJ databases">
        <title>A novel isolate from a Black sea contaminated sediment with potential to produce alkanes: Plantactinospora alkalitolerans sp. nov.</title>
        <authorList>
            <person name="Carro L."/>
            <person name="Veyisoglu A."/>
            <person name="Guven K."/>
            <person name="Schumann P."/>
            <person name="Klenk H.-P."/>
            <person name="Sahin N."/>
        </authorList>
    </citation>
    <scope>NUCLEOTIDE SEQUENCE [LARGE SCALE GENOMIC DNA]</scope>
    <source>
        <strain evidence="2 3">S1510</strain>
    </source>
</reference>
<dbReference type="Proteomes" id="UP000638560">
    <property type="component" value="Unassembled WGS sequence"/>
</dbReference>
<proteinExistence type="predicted"/>
<name>A0ABS0GSX1_9ACTN</name>
<evidence type="ECO:0000313" key="3">
    <source>
        <dbReference type="Proteomes" id="UP000638560"/>
    </source>
</evidence>
<organism evidence="2 3">
    <name type="scientific">Plantactinospora alkalitolerans</name>
    <dbReference type="NCBI Taxonomy" id="2789879"/>
    <lineage>
        <taxon>Bacteria</taxon>
        <taxon>Bacillati</taxon>
        <taxon>Actinomycetota</taxon>
        <taxon>Actinomycetes</taxon>
        <taxon>Micromonosporales</taxon>
        <taxon>Micromonosporaceae</taxon>
        <taxon>Plantactinospora</taxon>
    </lineage>
</organism>
<accession>A0ABS0GSX1</accession>
<feature type="non-terminal residue" evidence="2">
    <location>
        <position position="77"/>
    </location>
</feature>
<evidence type="ECO:0000256" key="1">
    <source>
        <dbReference type="SAM" id="MobiDB-lite"/>
    </source>
</evidence>
<keyword evidence="3" id="KW-1185">Reference proteome</keyword>